<dbReference type="STRING" id="355548.SAMN04487945_1687"/>
<name>A0A1I0PGY8_9EURY</name>
<keyword evidence="2" id="KW-1185">Reference proteome</keyword>
<sequence length="177" mass="19563">MPNDPDTVGDPDTLSGDRLSHWERVMEDMAATAEEYRERGWDAHEVHPGDIGLFADEETAGRTGIDLLAPDNEFDPVAEAFDAAGGFENAEVFRADTGSTIFFVVALESPETETAVLLPAYYSPPEHEGFMDEIYEAGEVRIHVRPLNERRVLTFVHEDPSLFLPDHGERDGDGSTA</sequence>
<dbReference type="EMBL" id="FOJA01000001">
    <property type="protein sequence ID" value="SEW13691.1"/>
    <property type="molecule type" value="Genomic_DNA"/>
</dbReference>
<accession>A0A1I0PGY8</accession>
<reference evidence="1 2" key="1">
    <citation type="submission" date="2016-10" db="EMBL/GenBank/DDBJ databases">
        <authorList>
            <person name="de Groot N.N."/>
        </authorList>
    </citation>
    <scope>NUCLEOTIDE SEQUENCE [LARGE SCALE GENOMIC DNA]</scope>
    <source>
        <strain evidence="1 2">CGMCC 1.5337</strain>
    </source>
</reference>
<dbReference type="OrthoDB" id="325206at2157"/>
<gene>
    <name evidence="1" type="ORF">SAMN04487945_1687</name>
</gene>
<evidence type="ECO:0000313" key="1">
    <source>
        <dbReference type="EMBL" id="SEW13691.1"/>
    </source>
</evidence>
<dbReference type="Pfam" id="PF24373">
    <property type="entry name" value="DUF7529"/>
    <property type="match status" value="1"/>
</dbReference>
<dbReference type="RefSeq" id="WP_089668877.1">
    <property type="nucleotide sequence ID" value="NZ_FOJA01000001.1"/>
</dbReference>
<dbReference type="AlphaFoldDB" id="A0A1I0PGY8"/>
<dbReference type="Proteomes" id="UP000198518">
    <property type="component" value="Unassembled WGS sequence"/>
</dbReference>
<protein>
    <submittedName>
        <fullName evidence="1">Uncharacterized protein</fullName>
    </submittedName>
</protein>
<evidence type="ECO:0000313" key="2">
    <source>
        <dbReference type="Proteomes" id="UP000198518"/>
    </source>
</evidence>
<proteinExistence type="predicted"/>
<dbReference type="InterPro" id="IPR055951">
    <property type="entry name" value="DUF7529"/>
</dbReference>
<organism evidence="1 2">
    <name type="scientific">Halobacterium jilantaiense</name>
    <dbReference type="NCBI Taxonomy" id="355548"/>
    <lineage>
        <taxon>Archaea</taxon>
        <taxon>Methanobacteriati</taxon>
        <taxon>Methanobacteriota</taxon>
        <taxon>Stenosarchaea group</taxon>
        <taxon>Halobacteria</taxon>
        <taxon>Halobacteriales</taxon>
        <taxon>Halobacteriaceae</taxon>
        <taxon>Halobacterium</taxon>
    </lineage>
</organism>